<dbReference type="GeneID" id="98637090"/>
<reference evidence="3 4" key="1">
    <citation type="submission" date="2016-11" db="EMBL/GenBank/DDBJ databases">
        <authorList>
            <person name="Jaros S."/>
            <person name="Januszkiewicz K."/>
            <person name="Wedrychowicz H."/>
        </authorList>
    </citation>
    <scope>NUCLEOTIDE SEQUENCE [LARGE SCALE GENOMIC DNA]</scope>
    <source>
        <strain evidence="3 4">DSM 18231</strain>
    </source>
</reference>
<feature type="signal peptide" evidence="2">
    <location>
        <begin position="1"/>
        <end position="20"/>
    </location>
</feature>
<keyword evidence="2" id="KW-0732">Signal</keyword>
<proteinExistence type="predicted"/>
<evidence type="ECO:0008006" key="5">
    <source>
        <dbReference type="Google" id="ProtNLM"/>
    </source>
</evidence>
<evidence type="ECO:0000256" key="2">
    <source>
        <dbReference type="SAM" id="SignalP"/>
    </source>
</evidence>
<evidence type="ECO:0000313" key="3">
    <source>
        <dbReference type="EMBL" id="SHH15690.1"/>
    </source>
</evidence>
<gene>
    <name evidence="3" type="ORF">SAMN02744645_2746</name>
</gene>
<sequence>MKKFALLAAAALIASPAVFADDKNLCELNMQEIEDDMATNSATLGEPARSEVEELIKQARQAKQAGDTENCIVHTTQALRKLEGPGSSGSTGTSGTGSGTGN</sequence>
<name>A0A1M5QPM2_9GAMM</name>
<dbReference type="Proteomes" id="UP000184000">
    <property type="component" value="Unassembled WGS sequence"/>
</dbReference>
<evidence type="ECO:0000256" key="1">
    <source>
        <dbReference type="SAM" id="MobiDB-lite"/>
    </source>
</evidence>
<feature type="region of interest" description="Disordered" evidence="1">
    <location>
        <begin position="77"/>
        <end position="102"/>
    </location>
</feature>
<protein>
    <recommendedName>
        <fullName evidence="5">Secreted protein</fullName>
    </recommendedName>
</protein>
<feature type="compositionally biased region" description="Gly residues" evidence="1">
    <location>
        <begin position="86"/>
        <end position="102"/>
    </location>
</feature>
<evidence type="ECO:0000313" key="4">
    <source>
        <dbReference type="Proteomes" id="UP000184000"/>
    </source>
</evidence>
<dbReference type="EMBL" id="FQXA01000004">
    <property type="protein sequence ID" value="SHH15690.1"/>
    <property type="molecule type" value="Genomic_DNA"/>
</dbReference>
<dbReference type="RefSeq" id="WP_073301275.1">
    <property type="nucleotide sequence ID" value="NZ_FQXA01000004.1"/>
</dbReference>
<feature type="chain" id="PRO_5009913247" description="Secreted protein" evidence="2">
    <location>
        <begin position="21"/>
        <end position="102"/>
    </location>
</feature>
<dbReference type="AlphaFoldDB" id="A0A1M5QPM2"/>
<accession>A0A1M5QPM2</accession>
<organism evidence="3 4">
    <name type="scientific">Stutzerimonas xanthomarina DSM 18231</name>
    <dbReference type="NCBI Taxonomy" id="1403346"/>
    <lineage>
        <taxon>Bacteria</taxon>
        <taxon>Pseudomonadati</taxon>
        <taxon>Pseudomonadota</taxon>
        <taxon>Gammaproteobacteria</taxon>
        <taxon>Pseudomonadales</taxon>
        <taxon>Pseudomonadaceae</taxon>
        <taxon>Stutzerimonas</taxon>
    </lineage>
</organism>